<evidence type="ECO:0008006" key="4">
    <source>
        <dbReference type="Google" id="ProtNLM"/>
    </source>
</evidence>
<accession>A0A1M6NF56</accession>
<dbReference type="EMBL" id="FRAD01000010">
    <property type="protein sequence ID" value="SHJ94216.1"/>
    <property type="molecule type" value="Genomic_DNA"/>
</dbReference>
<reference evidence="2 3" key="1">
    <citation type="submission" date="2016-11" db="EMBL/GenBank/DDBJ databases">
        <authorList>
            <person name="Jaros S."/>
            <person name="Januszkiewicz K."/>
            <person name="Wedrychowicz H."/>
        </authorList>
    </citation>
    <scope>NUCLEOTIDE SEQUENCE [LARGE SCALE GENOMIC DNA]</scope>
    <source>
        <strain evidence="2 3">DSM 3090</strain>
    </source>
</reference>
<feature type="transmembrane region" description="Helical" evidence="1">
    <location>
        <begin position="95"/>
        <end position="114"/>
    </location>
</feature>
<organism evidence="2 3">
    <name type="scientific">Hathewaya proteolytica DSM 3090</name>
    <dbReference type="NCBI Taxonomy" id="1121331"/>
    <lineage>
        <taxon>Bacteria</taxon>
        <taxon>Bacillati</taxon>
        <taxon>Bacillota</taxon>
        <taxon>Clostridia</taxon>
        <taxon>Eubacteriales</taxon>
        <taxon>Clostridiaceae</taxon>
        <taxon>Hathewaya</taxon>
    </lineage>
</organism>
<proteinExistence type="predicted"/>
<feature type="transmembrane region" description="Helical" evidence="1">
    <location>
        <begin position="12"/>
        <end position="32"/>
    </location>
</feature>
<keyword evidence="1" id="KW-1133">Transmembrane helix</keyword>
<name>A0A1M6NF56_9CLOT</name>
<dbReference type="OrthoDB" id="1931664at2"/>
<dbReference type="AlphaFoldDB" id="A0A1M6NF56"/>
<dbReference type="RefSeq" id="WP_072903382.1">
    <property type="nucleotide sequence ID" value="NZ_FRAD01000010.1"/>
</dbReference>
<gene>
    <name evidence="2" type="ORF">SAMN02745248_01369</name>
</gene>
<protein>
    <recommendedName>
        <fullName evidence="4">Tripartite ATP-independent transporter, DctQ component</fullName>
    </recommendedName>
</protein>
<evidence type="ECO:0000256" key="1">
    <source>
        <dbReference type="SAM" id="Phobius"/>
    </source>
</evidence>
<dbReference type="STRING" id="1121331.SAMN02745248_01369"/>
<keyword evidence="3" id="KW-1185">Reference proteome</keyword>
<keyword evidence="1" id="KW-0812">Transmembrane</keyword>
<evidence type="ECO:0000313" key="3">
    <source>
        <dbReference type="Proteomes" id="UP000183952"/>
    </source>
</evidence>
<sequence length="120" mass="13929">MKDRLEDFWECVLISLKVFVVLFLIGILIGGVMSLSRKAFDYTLMLEWTYKLGIYLSCFGLFLVAISMSKPSLMGDLNHMDKWRLRFLKFGFTKVVAYCSILLAIYAFVLQYVVDFVLRA</sequence>
<keyword evidence="1" id="KW-0472">Membrane</keyword>
<feature type="transmembrane region" description="Helical" evidence="1">
    <location>
        <begin position="52"/>
        <end position="74"/>
    </location>
</feature>
<evidence type="ECO:0000313" key="2">
    <source>
        <dbReference type="EMBL" id="SHJ94216.1"/>
    </source>
</evidence>
<dbReference type="Proteomes" id="UP000183952">
    <property type="component" value="Unassembled WGS sequence"/>
</dbReference>